<comment type="caution">
    <text evidence="1">The sequence shown here is derived from an EMBL/GenBank/DDBJ whole genome shotgun (WGS) entry which is preliminary data.</text>
</comment>
<evidence type="ECO:0000313" key="1">
    <source>
        <dbReference type="EMBL" id="KAG8094821.1"/>
    </source>
</evidence>
<accession>A0A8J5WTA5</accession>
<sequence length="156" mass="17048">MPSAGDLSTMDQFPPQAIIVVKALPDVRAVGGRHRNRRLATSGCGIDLDEYGVRLIIFGIGWTPYCFAWTAYCSGDGVLEPIFCIPAARSVTRLPGSEPPPPDPCCHRRWIHAASALRPCCRRIGTASPHDLCWLRAARVGAREWGKGKRHGEDDA</sequence>
<name>A0A8J5WTA5_ZIZPA</name>
<dbReference type="Proteomes" id="UP000729402">
    <property type="component" value="Unassembled WGS sequence"/>
</dbReference>
<reference evidence="1" key="2">
    <citation type="submission" date="2021-02" db="EMBL/GenBank/DDBJ databases">
        <authorList>
            <person name="Kimball J.A."/>
            <person name="Haas M.W."/>
            <person name="Macchietto M."/>
            <person name="Kono T."/>
            <person name="Duquette J."/>
            <person name="Shao M."/>
        </authorList>
    </citation>
    <scope>NUCLEOTIDE SEQUENCE</scope>
    <source>
        <tissue evidence="1">Fresh leaf tissue</tissue>
    </source>
</reference>
<organism evidence="1 2">
    <name type="scientific">Zizania palustris</name>
    <name type="common">Northern wild rice</name>
    <dbReference type="NCBI Taxonomy" id="103762"/>
    <lineage>
        <taxon>Eukaryota</taxon>
        <taxon>Viridiplantae</taxon>
        <taxon>Streptophyta</taxon>
        <taxon>Embryophyta</taxon>
        <taxon>Tracheophyta</taxon>
        <taxon>Spermatophyta</taxon>
        <taxon>Magnoliopsida</taxon>
        <taxon>Liliopsida</taxon>
        <taxon>Poales</taxon>
        <taxon>Poaceae</taxon>
        <taxon>BOP clade</taxon>
        <taxon>Oryzoideae</taxon>
        <taxon>Oryzeae</taxon>
        <taxon>Zizaniinae</taxon>
        <taxon>Zizania</taxon>
    </lineage>
</organism>
<protein>
    <submittedName>
        <fullName evidence="1">Uncharacterized protein</fullName>
    </submittedName>
</protein>
<evidence type="ECO:0000313" key="2">
    <source>
        <dbReference type="Proteomes" id="UP000729402"/>
    </source>
</evidence>
<keyword evidence="2" id="KW-1185">Reference proteome</keyword>
<gene>
    <name evidence="1" type="ORF">GUJ93_ZPchr0012g19048</name>
</gene>
<dbReference type="AlphaFoldDB" id="A0A8J5WTA5"/>
<proteinExistence type="predicted"/>
<dbReference type="EMBL" id="JAAALK010000080">
    <property type="protein sequence ID" value="KAG8094821.1"/>
    <property type="molecule type" value="Genomic_DNA"/>
</dbReference>
<reference evidence="1" key="1">
    <citation type="journal article" date="2021" name="bioRxiv">
        <title>Whole Genome Assembly and Annotation of Northern Wild Rice, Zizania palustris L., Supports a Whole Genome Duplication in the Zizania Genus.</title>
        <authorList>
            <person name="Haas M."/>
            <person name="Kono T."/>
            <person name="Macchietto M."/>
            <person name="Millas R."/>
            <person name="McGilp L."/>
            <person name="Shao M."/>
            <person name="Duquette J."/>
            <person name="Hirsch C.N."/>
            <person name="Kimball J."/>
        </authorList>
    </citation>
    <scope>NUCLEOTIDE SEQUENCE</scope>
    <source>
        <tissue evidence="1">Fresh leaf tissue</tissue>
    </source>
</reference>